<organism evidence="2 3">
    <name type="scientific">Streptomyces qinzhouensis</name>
    <dbReference type="NCBI Taxonomy" id="2599401"/>
    <lineage>
        <taxon>Bacteria</taxon>
        <taxon>Bacillati</taxon>
        <taxon>Actinomycetota</taxon>
        <taxon>Actinomycetes</taxon>
        <taxon>Kitasatosporales</taxon>
        <taxon>Streptomycetaceae</taxon>
        <taxon>Streptomyces</taxon>
    </lineage>
</organism>
<proteinExistence type="predicted"/>
<evidence type="ECO:0000256" key="1">
    <source>
        <dbReference type="SAM" id="MobiDB-lite"/>
    </source>
</evidence>
<dbReference type="AlphaFoldDB" id="A0A5B8JA90"/>
<sequence length="643" mass="66551">MTGGTKAAEIGKRGGVVLLVSVLVAGAVGAGGAVAAESPPESGYGGSVRSVTIATGERISTGGDGRALRYERPPGRKHIPLMFRTGGGRTEAVPLDVADDIAAGRRDAAGFDITTLTGRPGRPGQAPPGGPAARETTGLGGRTAVTHALTFRFIGRDGTAGRNFVSRLQGLTGAAAGTFHRPDASTGSVTLQVAPGRYALEAVNSPAPADPSSPTDIVVQPRLEVTGPTTVTVDARATRPVRLSVPDRAAANEFTSASYEVAVDGYALGLSLPVAAGGELRTAHLGPEVTDGSLSQSWEAMWTRDTTDYKIVLGEASVRRLATGLRRQFTEGELATVHTGIGSSGTGVHGDVFAWGTAPGSFGSQSPVRRDALPASRTLRLSTAPGTTWALQAEQHRYLPPDDAVRMESSHSTPPRQYTPGSTRTEMFNAGVFSPALDSGGGVFRRGNALHGALPVLADGESHAGWTLVSSARTTLHRDGVLVGENDDPLSGNGSGVFTVPPGDASYTLATSVTRDPAVGRAASRIDASWTFRSRETTATEQLPVSAVRFRTPVDAASTAPAGIPQPVALEVQGPAARPGNLSGLRVEYSYDRGTSWTPATVSDRRFRITNPGRGQSVSFRAAFTDGDGNQGAVTVLDAYYGR</sequence>
<dbReference type="KEGG" id="sqz:FQU76_19135"/>
<evidence type="ECO:0000313" key="3">
    <source>
        <dbReference type="Proteomes" id="UP000320580"/>
    </source>
</evidence>
<dbReference type="EMBL" id="CP042266">
    <property type="protein sequence ID" value="QDY78256.1"/>
    <property type="molecule type" value="Genomic_DNA"/>
</dbReference>
<accession>A0A5B8JA90</accession>
<evidence type="ECO:0000313" key="2">
    <source>
        <dbReference type="EMBL" id="QDY78256.1"/>
    </source>
</evidence>
<reference evidence="2 3" key="1">
    <citation type="submission" date="2019-07" db="EMBL/GenBank/DDBJ databases">
        <authorList>
            <person name="Zhu P."/>
        </authorList>
    </citation>
    <scope>NUCLEOTIDE SEQUENCE [LARGE SCALE GENOMIC DNA]</scope>
    <source>
        <strain evidence="2 3">SSL-25</strain>
    </source>
</reference>
<dbReference type="Proteomes" id="UP000320580">
    <property type="component" value="Chromosome"/>
</dbReference>
<keyword evidence="3" id="KW-1185">Reference proteome</keyword>
<gene>
    <name evidence="2" type="ORF">FQU76_19135</name>
</gene>
<dbReference type="OrthoDB" id="4145729at2"/>
<dbReference type="RefSeq" id="WP_146481575.1">
    <property type="nucleotide sequence ID" value="NZ_CP042266.1"/>
</dbReference>
<feature type="region of interest" description="Disordered" evidence="1">
    <location>
        <begin position="113"/>
        <end position="138"/>
    </location>
</feature>
<feature type="compositionally biased region" description="Low complexity" evidence="1">
    <location>
        <begin position="113"/>
        <end position="124"/>
    </location>
</feature>
<protein>
    <submittedName>
        <fullName evidence="2">1,4-dihydropyridine esterase</fullName>
    </submittedName>
</protein>
<name>A0A5B8JA90_9ACTN</name>